<evidence type="ECO:0000313" key="1">
    <source>
        <dbReference type="EMBL" id="VUC29870.1"/>
    </source>
</evidence>
<protein>
    <recommendedName>
        <fullName evidence="3">Actin-like ATPase domain-containing protein</fullName>
    </recommendedName>
</protein>
<gene>
    <name evidence="1" type="ORF">CLO192961_LOCUS268442</name>
</gene>
<comment type="caution">
    <text evidence="1">The sequence shown here is derived from an EMBL/GenBank/DDBJ whole genome shotgun (WGS) entry which is preliminary data.</text>
</comment>
<evidence type="ECO:0008006" key="3">
    <source>
        <dbReference type="Google" id="ProtNLM"/>
    </source>
</evidence>
<dbReference type="Gene3D" id="3.30.420.40">
    <property type="match status" value="2"/>
</dbReference>
<dbReference type="Proteomes" id="UP000766486">
    <property type="component" value="Unassembled WGS sequence"/>
</dbReference>
<dbReference type="EMBL" id="CABFNS010000811">
    <property type="protein sequence ID" value="VUC29870.1"/>
    <property type="molecule type" value="Genomic_DNA"/>
</dbReference>
<evidence type="ECO:0000313" key="2">
    <source>
        <dbReference type="Proteomes" id="UP000766486"/>
    </source>
</evidence>
<organism evidence="1 2">
    <name type="scientific">Bionectria ochroleuca</name>
    <name type="common">Gliocladium roseum</name>
    <dbReference type="NCBI Taxonomy" id="29856"/>
    <lineage>
        <taxon>Eukaryota</taxon>
        <taxon>Fungi</taxon>
        <taxon>Dikarya</taxon>
        <taxon>Ascomycota</taxon>
        <taxon>Pezizomycotina</taxon>
        <taxon>Sordariomycetes</taxon>
        <taxon>Hypocreomycetidae</taxon>
        <taxon>Hypocreales</taxon>
        <taxon>Bionectriaceae</taxon>
        <taxon>Clonostachys</taxon>
    </lineage>
</organism>
<accession>A0ABY6UF80</accession>
<proteinExistence type="predicted"/>
<reference evidence="1 2" key="1">
    <citation type="submission" date="2019-06" db="EMBL/GenBank/DDBJ databases">
        <authorList>
            <person name="Broberg M."/>
        </authorList>
    </citation>
    <scope>NUCLEOTIDE SEQUENCE [LARGE SCALE GENOMIC DNA]</scope>
</reference>
<keyword evidence="2" id="KW-1185">Reference proteome</keyword>
<name>A0ABY6UF80_BIOOC</name>
<sequence>MHGRYDASNVRTFGPISTHLGTKPPLSQNGDTTFVYPHAGSDSVEPTQIMDCPKVLLMNRSLRQGEEVAMLNDLYRSWEGISCSADYEPSGVFLRDFFLTILSFFGNTTQGNGRPAVIITYPSTFSGEEKRQLEAAVGKANIEKYACQTCKIKYLKEGEAAVWATLRDYNNTLLEAHQNDESIIVADYGGITDDIALFRFDHRLGGGSTLPGKFITTKAHWTGARATELAFKRKLLEEARVETRRSDEGYAAGIQHELDATGRRWATKELPREPIVGVIKSSAETKANELLKLIQGEEKPPTYIILCGGFSNCEMLYNEVVNSLTESLGGGQSSIPVPTFLRPLSLINPQLTVSRGIVLSKMPNVCDRYLPHDRAVEATQQPGFNH</sequence>